<dbReference type="AlphaFoldDB" id="A0A0E9PSX2"/>
<reference evidence="1" key="2">
    <citation type="journal article" date="2015" name="Fish Shellfish Immunol.">
        <title>Early steps in the European eel (Anguilla anguilla)-Vibrio vulnificus interaction in the gills: Role of the RtxA13 toxin.</title>
        <authorList>
            <person name="Callol A."/>
            <person name="Pajuelo D."/>
            <person name="Ebbesson L."/>
            <person name="Teles M."/>
            <person name="MacKenzie S."/>
            <person name="Amaro C."/>
        </authorList>
    </citation>
    <scope>NUCLEOTIDE SEQUENCE</scope>
</reference>
<organism evidence="1">
    <name type="scientific">Anguilla anguilla</name>
    <name type="common">European freshwater eel</name>
    <name type="synonym">Muraena anguilla</name>
    <dbReference type="NCBI Taxonomy" id="7936"/>
    <lineage>
        <taxon>Eukaryota</taxon>
        <taxon>Metazoa</taxon>
        <taxon>Chordata</taxon>
        <taxon>Craniata</taxon>
        <taxon>Vertebrata</taxon>
        <taxon>Euteleostomi</taxon>
        <taxon>Actinopterygii</taxon>
        <taxon>Neopterygii</taxon>
        <taxon>Teleostei</taxon>
        <taxon>Anguilliformes</taxon>
        <taxon>Anguillidae</taxon>
        <taxon>Anguilla</taxon>
    </lineage>
</organism>
<accession>A0A0E9PSX2</accession>
<name>A0A0E9PSX2_ANGAN</name>
<evidence type="ECO:0000313" key="1">
    <source>
        <dbReference type="EMBL" id="JAH06948.1"/>
    </source>
</evidence>
<proteinExistence type="predicted"/>
<reference evidence="1" key="1">
    <citation type="submission" date="2014-11" db="EMBL/GenBank/DDBJ databases">
        <authorList>
            <person name="Amaro Gonzalez C."/>
        </authorList>
    </citation>
    <scope>NUCLEOTIDE SEQUENCE</scope>
</reference>
<dbReference type="EMBL" id="GBXM01101629">
    <property type="protein sequence ID" value="JAH06948.1"/>
    <property type="molecule type" value="Transcribed_RNA"/>
</dbReference>
<sequence length="23" mass="2539">MVFFPSSHPGANFQIKGIMNSTQ</sequence>
<protein>
    <submittedName>
        <fullName evidence="1">Uncharacterized protein</fullName>
    </submittedName>
</protein>